<accession>A0A151APF5</accession>
<dbReference type="RefSeq" id="WP_061857666.1">
    <property type="nucleotide sequence ID" value="NZ_LTBB01000003.1"/>
</dbReference>
<dbReference type="GO" id="GO:0055085">
    <property type="term" value="P:transmembrane transport"/>
    <property type="evidence" value="ECO:0007669"/>
    <property type="project" value="InterPro"/>
</dbReference>
<dbReference type="GO" id="GO:0043190">
    <property type="term" value="C:ATP-binding cassette (ABC) transporter complex"/>
    <property type="evidence" value="ECO:0007669"/>
    <property type="project" value="InterPro"/>
</dbReference>
<dbReference type="PATRIC" id="fig|1121305.3.peg.758"/>
<keyword evidence="3 4" id="KW-0807">Transducer</keyword>
<evidence type="ECO:0000313" key="8">
    <source>
        <dbReference type="Proteomes" id="UP000075374"/>
    </source>
</evidence>
<dbReference type="GO" id="GO:0007165">
    <property type="term" value="P:signal transduction"/>
    <property type="evidence" value="ECO:0007669"/>
    <property type="project" value="UniProtKB-KW"/>
</dbReference>
<name>A0A151APF5_9CLOT</name>
<dbReference type="AlphaFoldDB" id="A0A151APF5"/>
<organism evidence="7 8">
    <name type="scientific">Clostridium colicanis DSM 13634</name>
    <dbReference type="NCBI Taxonomy" id="1121305"/>
    <lineage>
        <taxon>Bacteria</taxon>
        <taxon>Bacillati</taxon>
        <taxon>Bacillota</taxon>
        <taxon>Clostridia</taxon>
        <taxon>Eubacteriales</taxon>
        <taxon>Clostridiaceae</taxon>
        <taxon>Clostridium</taxon>
    </lineage>
</organism>
<comment type="caution">
    <text evidence="7">The sequence shown here is derived from an EMBL/GenBank/DDBJ whole genome shotgun (WGS) entry which is preliminary data.</text>
</comment>
<evidence type="ECO:0000256" key="5">
    <source>
        <dbReference type="SAM" id="Phobius"/>
    </source>
</evidence>
<proteinExistence type="inferred from homology"/>
<gene>
    <name evidence="7" type="primary">mcp4_1</name>
    <name evidence="7" type="ORF">CLCOL_07470</name>
</gene>
<reference evidence="7 8" key="1">
    <citation type="submission" date="2016-02" db="EMBL/GenBank/DDBJ databases">
        <title>Genome sequence of Clostridium colicanis DSM 13634.</title>
        <authorList>
            <person name="Poehlein A."/>
            <person name="Daniel R."/>
        </authorList>
    </citation>
    <scope>NUCLEOTIDE SEQUENCE [LARGE SCALE GENOMIC DNA]</scope>
    <source>
        <strain evidence="7 8">DSM 13634</strain>
    </source>
</reference>
<dbReference type="NCBIfam" id="TIGR01098">
    <property type="entry name" value="3A0109s03R"/>
    <property type="match status" value="1"/>
</dbReference>
<dbReference type="Pfam" id="PF12974">
    <property type="entry name" value="Phosphonate-bd"/>
    <property type="match status" value="1"/>
</dbReference>
<protein>
    <submittedName>
        <fullName evidence="7">Methyl-accepting chemotaxis protein 4</fullName>
    </submittedName>
</protein>
<dbReference type="SUPFAM" id="SSF53850">
    <property type="entry name" value="Periplasmic binding protein-like II"/>
    <property type="match status" value="1"/>
</dbReference>
<keyword evidence="2" id="KW-0732">Signal</keyword>
<evidence type="ECO:0000256" key="4">
    <source>
        <dbReference type="PROSITE-ProRule" id="PRU00284"/>
    </source>
</evidence>
<dbReference type="InterPro" id="IPR004089">
    <property type="entry name" value="MCPsignal_dom"/>
</dbReference>
<dbReference type="STRING" id="1121305.CLCOL_07470"/>
<dbReference type="SUPFAM" id="SSF58104">
    <property type="entry name" value="Methyl-accepting chemotaxis protein (MCP) signaling domain"/>
    <property type="match status" value="1"/>
</dbReference>
<dbReference type="PANTHER" id="PTHR32089">
    <property type="entry name" value="METHYL-ACCEPTING CHEMOTAXIS PROTEIN MCPB"/>
    <property type="match status" value="1"/>
</dbReference>
<dbReference type="SMART" id="SM00283">
    <property type="entry name" value="MA"/>
    <property type="match status" value="1"/>
</dbReference>
<dbReference type="CDD" id="cd01071">
    <property type="entry name" value="PBP2_PhnD_like"/>
    <property type="match status" value="1"/>
</dbReference>
<dbReference type="InterPro" id="IPR005770">
    <property type="entry name" value="PhnD"/>
</dbReference>
<dbReference type="Gene3D" id="3.40.190.10">
    <property type="entry name" value="Periplasmic binding protein-like II"/>
    <property type="match status" value="2"/>
</dbReference>
<keyword evidence="5" id="KW-0472">Membrane</keyword>
<dbReference type="PANTHER" id="PTHR32089:SF112">
    <property type="entry name" value="LYSOZYME-LIKE PROTEIN-RELATED"/>
    <property type="match status" value="1"/>
</dbReference>
<evidence type="ECO:0000256" key="2">
    <source>
        <dbReference type="ARBA" id="ARBA00022729"/>
    </source>
</evidence>
<feature type="domain" description="Methyl-accepting transducer" evidence="6">
    <location>
        <begin position="96"/>
        <end position="332"/>
    </location>
</feature>
<keyword evidence="8" id="KW-1185">Reference proteome</keyword>
<evidence type="ECO:0000259" key="6">
    <source>
        <dbReference type="PROSITE" id="PS50111"/>
    </source>
</evidence>
<evidence type="ECO:0000313" key="7">
    <source>
        <dbReference type="EMBL" id="KYH29516.1"/>
    </source>
</evidence>
<evidence type="ECO:0000256" key="1">
    <source>
        <dbReference type="ARBA" id="ARBA00007162"/>
    </source>
</evidence>
<dbReference type="Pfam" id="PF00015">
    <property type="entry name" value="MCPsignal"/>
    <property type="match status" value="1"/>
</dbReference>
<comment type="similarity">
    <text evidence="1">Belongs to the phosphate/phosphite/phosphonate binding protein family.</text>
</comment>
<keyword evidence="5" id="KW-0812">Transmembrane</keyword>
<sequence>MKLKKFSISCGGFILLNLILYFCIFHNILYFIISLLGDIAIFAISIKLFSKSLDFNATICNNIPYNKDIGVDDGIKEELLSASEAIGFNVQQLLWVADKNTSIFNKSYDISHKVENYSQQNAAAAEEINASINEFVSFSRDLNKSVEDIRNYSLRSVEMLEKNRDTIEGISVFLEELAKEVSNASKSNEEFIESSNNIYKVVDYIKQISNQTNLLSLNAAIEAARAGEVGRGFAVVANEIKKLSEQTHVHISQIEEIVDDTSEKVVYSNKAIEKCNEKINEVEEIVNQSTNAIDEIKVIVEHINNSIKNLQSMSSQVLYTSTEIEAAVEGMSKAIEDTHKLSYESIESINYQKTKNEEIALQFNQLREISEKLQKISVKLKRSDEIIIGINPFTSPENIKNMYVPILEHIFKCIGYKPRIMIVKDYDALSSSIKEDIIDLGWFSPFAYVNAHEKAGVLPIATPKVNGKAYYRGYIITRKDSNIKNLKDLKGKNFGYVDQNSASGYLYAKHMLKSNNLNPEKIFNKVYFMGSHDNVIKAVLSGEIDAGATYSEAIDNARINGLKVEELVIIKETEDIPKDAIAVNPRMDAELIDKLKNAFINTKDLKMFKTPIDEFIESSDEKYDVVRKIL</sequence>
<dbReference type="Proteomes" id="UP000075374">
    <property type="component" value="Unassembled WGS sequence"/>
</dbReference>
<feature type="transmembrane region" description="Helical" evidence="5">
    <location>
        <begin position="6"/>
        <end position="24"/>
    </location>
</feature>
<evidence type="ECO:0000256" key="3">
    <source>
        <dbReference type="ARBA" id="ARBA00023224"/>
    </source>
</evidence>
<keyword evidence="5" id="KW-1133">Transmembrane helix</keyword>
<dbReference type="PROSITE" id="PS50111">
    <property type="entry name" value="CHEMOTAXIS_TRANSDUC_2"/>
    <property type="match status" value="1"/>
</dbReference>
<dbReference type="EMBL" id="LTBB01000003">
    <property type="protein sequence ID" value="KYH29516.1"/>
    <property type="molecule type" value="Genomic_DNA"/>
</dbReference>
<dbReference type="Gene3D" id="1.10.287.950">
    <property type="entry name" value="Methyl-accepting chemotaxis protein"/>
    <property type="match status" value="1"/>
</dbReference>